<keyword evidence="5 11" id="KW-1133">Transmembrane helix</keyword>
<comment type="subcellular location">
    <subcellularLocation>
        <location evidence="1">Endomembrane system</location>
        <topology evidence="1">Multi-pass membrane protein</topology>
    </subcellularLocation>
</comment>
<name>A0A5D2HAM3_GOSDA</name>
<proteinExistence type="predicted"/>
<evidence type="ECO:0008006" key="14">
    <source>
        <dbReference type="Google" id="ProtNLM"/>
    </source>
</evidence>
<feature type="transmembrane region" description="Helical" evidence="11">
    <location>
        <begin position="28"/>
        <end position="47"/>
    </location>
</feature>
<sequence length="723" mass="82752">MASSSSTSLPLHICHGNKLTMIINRSHAVLHSIAISFLIYYRTSFLFHQPTPIIIPWLLLFTSELILSFIWFLGRAYIWRPVYRTVFPERLPNDDKLPAIDVFICTTGPDKEPTIGVMNTLLSAMALDYPPDKLHVYLSDDGGYAITLHAMRESWSFARWWLPFCRRFGIKTRCPEAYFSRTENRDSDSENPHNFMVEREKIKEQYVLFKERVRRAGEESKFKDKGVYTASDHPSCIEKRTSQFHHFKAGAVNVLLRVSAMLSNSPYILMLDCDMYCNDPTSARQAMCFHLDPEMSPSLAFVQFPQAFRDIRENDIYDSEVRSAYTILWPGLDGLKGPVLSGTNFYIKREALCCHSIRKYIDLRELKDSFGPSNEFINSLRQDYKKPNLNDNGEASNVLLEEAKVLASCSYEDHTKWGKEVGFLYDSVAEDFLTGFVMQCKGWISAYVAPSSSSRPQFLGTSTTNLNDLLTQGIRWGSGLVDVALSRFSPLFYGSSRTSFLHSMGYAELSLFPLLYCLPLWCFATIPPLYLLNGIPLYPEVSDPYFSVFLFIFLSSLSKHLHEVVVTGKPIRKWINEQRIWMIKSVTCHLYGSLDAILKKFDLRKASFLTTNKVADDEQFKLYREGKFDFWASTIFVAPLVTVMLVNLASIVGGVYRIMFMGADWRKMFGQVLLSFYIILMNYVVIEGMVLRKDKGRIPLYVNVLSIVFSLIFLSLGSIIISI</sequence>
<feature type="transmembrane region" description="Helical" evidence="11">
    <location>
        <begin position="698"/>
        <end position="721"/>
    </location>
</feature>
<keyword evidence="3" id="KW-0808">Transferase</keyword>
<feature type="binding site" evidence="10">
    <location>
        <position position="272"/>
    </location>
    <ligand>
        <name>Mn(2+)</name>
        <dbReference type="ChEBI" id="CHEBI:29035"/>
    </ligand>
</feature>
<dbReference type="FunFam" id="3.90.550.10:FF:000194">
    <property type="entry name" value="Cellulose synthase-like protein G2 isoform A"/>
    <property type="match status" value="1"/>
</dbReference>
<dbReference type="EMBL" id="CM017689">
    <property type="protein sequence ID" value="TYH27118.1"/>
    <property type="molecule type" value="Genomic_DNA"/>
</dbReference>
<feature type="transmembrane region" description="Helical" evidence="11">
    <location>
        <begin position="668"/>
        <end position="686"/>
    </location>
</feature>
<keyword evidence="6 11" id="KW-0472">Membrane</keyword>
<feature type="binding site" evidence="10">
    <location>
        <position position="248"/>
    </location>
    <ligand>
        <name>Mn(2+)</name>
        <dbReference type="ChEBI" id="CHEBI:29035"/>
    </ligand>
</feature>
<dbReference type="SUPFAM" id="SSF53448">
    <property type="entry name" value="Nucleotide-diphospho-sugar transferases"/>
    <property type="match status" value="1"/>
</dbReference>
<evidence type="ECO:0000256" key="6">
    <source>
        <dbReference type="ARBA" id="ARBA00023136"/>
    </source>
</evidence>
<feature type="transmembrane region" description="Helical" evidence="11">
    <location>
        <begin position="630"/>
        <end position="656"/>
    </location>
</feature>
<organism evidence="12 13">
    <name type="scientific">Gossypium darwinii</name>
    <name type="common">Darwin's cotton</name>
    <name type="synonym">Gossypium barbadense var. darwinii</name>
    <dbReference type="NCBI Taxonomy" id="34276"/>
    <lineage>
        <taxon>Eukaryota</taxon>
        <taxon>Viridiplantae</taxon>
        <taxon>Streptophyta</taxon>
        <taxon>Embryophyta</taxon>
        <taxon>Tracheophyta</taxon>
        <taxon>Spermatophyta</taxon>
        <taxon>Magnoliopsida</taxon>
        <taxon>eudicotyledons</taxon>
        <taxon>Gunneridae</taxon>
        <taxon>Pentapetalae</taxon>
        <taxon>rosids</taxon>
        <taxon>malvids</taxon>
        <taxon>Malvales</taxon>
        <taxon>Malvaceae</taxon>
        <taxon>Malvoideae</taxon>
        <taxon>Gossypium</taxon>
    </lineage>
</organism>
<accession>A0A5D2HAM3</accession>
<dbReference type="Gene3D" id="3.90.550.10">
    <property type="entry name" value="Spore Coat Polysaccharide Biosynthesis Protein SpsA, Chain A"/>
    <property type="match status" value="2"/>
</dbReference>
<dbReference type="GO" id="GO:0016020">
    <property type="term" value="C:membrane"/>
    <property type="evidence" value="ECO:0007669"/>
    <property type="project" value="InterPro"/>
</dbReference>
<feature type="active site" evidence="8">
    <location>
        <position position="141"/>
    </location>
</feature>
<dbReference type="PANTHER" id="PTHR13301">
    <property type="entry name" value="X-BOX TRANSCRIPTION FACTOR-RELATED"/>
    <property type="match status" value="1"/>
</dbReference>
<evidence type="ECO:0000256" key="3">
    <source>
        <dbReference type="ARBA" id="ARBA00022679"/>
    </source>
</evidence>
<dbReference type="GO" id="GO:0016760">
    <property type="term" value="F:cellulose synthase (UDP-forming) activity"/>
    <property type="evidence" value="ECO:0007669"/>
    <property type="project" value="InterPro"/>
</dbReference>
<feature type="transmembrane region" description="Helical" evidence="11">
    <location>
        <begin position="511"/>
        <end position="532"/>
    </location>
</feature>
<feature type="transmembrane region" description="Helical" evidence="11">
    <location>
        <begin position="53"/>
        <end position="74"/>
    </location>
</feature>
<evidence type="ECO:0000256" key="7">
    <source>
        <dbReference type="ARBA" id="ARBA00023316"/>
    </source>
</evidence>
<evidence type="ECO:0000256" key="1">
    <source>
        <dbReference type="ARBA" id="ARBA00004127"/>
    </source>
</evidence>
<dbReference type="AlphaFoldDB" id="A0A5D2HAM3"/>
<feature type="transmembrane region" description="Helical" evidence="11">
    <location>
        <begin position="544"/>
        <end position="562"/>
    </location>
</feature>
<dbReference type="InterPro" id="IPR029044">
    <property type="entry name" value="Nucleotide-diphossugar_trans"/>
</dbReference>
<evidence type="ECO:0000256" key="11">
    <source>
        <dbReference type="SAM" id="Phobius"/>
    </source>
</evidence>
<evidence type="ECO:0000256" key="9">
    <source>
        <dbReference type="PIRSR" id="PIRSR605150-2"/>
    </source>
</evidence>
<feature type="binding site" evidence="9">
    <location>
        <position position="111"/>
    </location>
    <ligand>
        <name>UDP-alpha-D-glucose</name>
        <dbReference type="ChEBI" id="CHEBI:58885"/>
    </ligand>
</feature>
<evidence type="ECO:0000256" key="4">
    <source>
        <dbReference type="ARBA" id="ARBA00022692"/>
    </source>
</evidence>
<evidence type="ECO:0000256" key="8">
    <source>
        <dbReference type="PIRSR" id="PIRSR605150-1"/>
    </source>
</evidence>
<dbReference type="GO" id="GO:0030244">
    <property type="term" value="P:cellulose biosynthetic process"/>
    <property type="evidence" value="ECO:0007669"/>
    <property type="project" value="InterPro"/>
</dbReference>
<keyword evidence="13" id="KW-1185">Reference proteome</keyword>
<gene>
    <name evidence="12" type="ORF">ES288_A02G043700v1</name>
</gene>
<feature type="binding site" evidence="9">
    <location>
        <position position="112"/>
    </location>
    <ligand>
        <name>UDP-alpha-D-glucose</name>
        <dbReference type="ChEBI" id="CHEBI:58885"/>
    </ligand>
</feature>
<keyword evidence="2" id="KW-0328">Glycosyltransferase</keyword>
<dbReference type="GO" id="GO:0012505">
    <property type="term" value="C:endomembrane system"/>
    <property type="evidence" value="ECO:0007669"/>
    <property type="project" value="UniProtKB-SubCell"/>
</dbReference>
<evidence type="ECO:0000313" key="13">
    <source>
        <dbReference type="Proteomes" id="UP000323506"/>
    </source>
</evidence>
<protein>
    <recommendedName>
        <fullName evidence="14">Glycosyltransferase 2-like domain-containing protein</fullName>
    </recommendedName>
</protein>
<feature type="active site" evidence="8">
    <location>
        <position position="431"/>
    </location>
</feature>
<evidence type="ECO:0000313" key="12">
    <source>
        <dbReference type="EMBL" id="TYH27118.1"/>
    </source>
</evidence>
<evidence type="ECO:0000256" key="10">
    <source>
        <dbReference type="PIRSR" id="PIRSR605150-3"/>
    </source>
</evidence>
<keyword evidence="4 11" id="KW-0812">Transmembrane</keyword>
<dbReference type="GO" id="GO:0071555">
    <property type="term" value="P:cell wall organization"/>
    <property type="evidence" value="ECO:0007669"/>
    <property type="project" value="UniProtKB-KW"/>
</dbReference>
<keyword evidence="7" id="KW-0961">Cell wall biogenesis/degradation</keyword>
<evidence type="ECO:0000256" key="2">
    <source>
        <dbReference type="ARBA" id="ARBA00022676"/>
    </source>
</evidence>
<dbReference type="Pfam" id="PF03552">
    <property type="entry name" value="Cellulose_synt"/>
    <property type="match status" value="3"/>
</dbReference>
<dbReference type="Proteomes" id="UP000323506">
    <property type="component" value="Chromosome A02"/>
</dbReference>
<dbReference type="InterPro" id="IPR005150">
    <property type="entry name" value="Cellulose_synth"/>
</dbReference>
<reference evidence="12 13" key="1">
    <citation type="submission" date="2019-06" db="EMBL/GenBank/DDBJ databases">
        <title>WGS assembly of Gossypium darwinii.</title>
        <authorList>
            <person name="Chen Z.J."/>
            <person name="Sreedasyam A."/>
            <person name="Ando A."/>
            <person name="Song Q."/>
            <person name="De L."/>
            <person name="Hulse-Kemp A."/>
            <person name="Ding M."/>
            <person name="Ye W."/>
            <person name="Kirkbride R."/>
            <person name="Jenkins J."/>
            <person name="Plott C."/>
            <person name="Lovell J."/>
            <person name="Lin Y.-M."/>
            <person name="Vaughn R."/>
            <person name="Liu B."/>
            <person name="Li W."/>
            <person name="Simpson S."/>
            <person name="Scheffler B."/>
            <person name="Saski C."/>
            <person name="Grover C."/>
            <person name="Hu G."/>
            <person name="Conover J."/>
            <person name="Carlson J."/>
            <person name="Shu S."/>
            <person name="Boston L."/>
            <person name="Williams M."/>
            <person name="Peterson D."/>
            <person name="Mcgee K."/>
            <person name="Jones D."/>
            <person name="Wendel J."/>
            <person name="Stelly D."/>
            <person name="Grimwood J."/>
            <person name="Schmutz J."/>
        </authorList>
    </citation>
    <scope>NUCLEOTIDE SEQUENCE [LARGE SCALE GENOMIC DNA]</scope>
    <source>
        <strain evidence="12">1808015.09</strain>
    </source>
</reference>
<evidence type="ECO:0000256" key="5">
    <source>
        <dbReference type="ARBA" id="ARBA00022989"/>
    </source>
</evidence>
<feature type="binding site" evidence="9">
    <location>
        <position position="141"/>
    </location>
    <ligand>
        <name>UDP-alpha-D-glucose</name>
        <dbReference type="ChEBI" id="CHEBI:58885"/>
    </ligand>
</feature>